<feature type="transmembrane region" description="Helical" evidence="1">
    <location>
        <begin position="39"/>
        <end position="58"/>
    </location>
</feature>
<evidence type="ECO:0000313" key="3">
    <source>
        <dbReference type="Proteomes" id="UP001596496"/>
    </source>
</evidence>
<keyword evidence="1" id="KW-1133">Transmembrane helix</keyword>
<gene>
    <name evidence="2" type="ORF">ACFQSB_31120</name>
</gene>
<dbReference type="RefSeq" id="WP_380830426.1">
    <property type="nucleotide sequence ID" value="NZ_JBHTCG010000029.1"/>
</dbReference>
<dbReference type="Proteomes" id="UP001596496">
    <property type="component" value="Unassembled WGS sequence"/>
</dbReference>
<keyword evidence="1" id="KW-0472">Membrane</keyword>
<protein>
    <submittedName>
        <fullName evidence="2">Uncharacterized protein</fullName>
    </submittedName>
</protein>
<feature type="transmembrane region" description="Helical" evidence="1">
    <location>
        <begin position="70"/>
        <end position="89"/>
    </location>
</feature>
<keyword evidence="3" id="KW-1185">Reference proteome</keyword>
<proteinExistence type="predicted"/>
<feature type="transmembrane region" description="Helical" evidence="1">
    <location>
        <begin position="101"/>
        <end position="120"/>
    </location>
</feature>
<evidence type="ECO:0000256" key="1">
    <source>
        <dbReference type="SAM" id="Phobius"/>
    </source>
</evidence>
<keyword evidence="1" id="KW-0812">Transmembrane</keyword>
<name>A0ABW2PAT0_9ACTN</name>
<organism evidence="2 3">
    <name type="scientific">Sphaerisporangium rhizosphaerae</name>
    <dbReference type="NCBI Taxonomy" id="2269375"/>
    <lineage>
        <taxon>Bacteria</taxon>
        <taxon>Bacillati</taxon>
        <taxon>Actinomycetota</taxon>
        <taxon>Actinomycetes</taxon>
        <taxon>Streptosporangiales</taxon>
        <taxon>Streptosporangiaceae</taxon>
        <taxon>Sphaerisporangium</taxon>
    </lineage>
</organism>
<accession>A0ABW2PAT0</accession>
<dbReference type="EMBL" id="JBHTCG010000029">
    <property type="protein sequence ID" value="MFC7386696.1"/>
    <property type="molecule type" value="Genomic_DNA"/>
</dbReference>
<reference evidence="3" key="1">
    <citation type="journal article" date="2019" name="Int. J. Syst. Evol. Microbiol.">
        <title>The Global Catalogue of Microorganisms (GCM) 10K type strain sequencing project: providing services to taxonomists for standard genome sequencing and annotation.</title>
        <authorList>
            <consortium name="The Broad Institute Genomics Platform"/>
            <consortium name="The Broad Institute Genome Sequencing Center for Infectious Disease"/>
            <person name="Wu L."/>
            <person name="Ma J."/>
        </authorList>
    </citation>
    <scope>NUCLEOTIDE SEQUENCE [LARGE SCALE GENOMIC DNA]</scope>
    <source>
        <strain evidence="3">CECT 7649</strain>
    </source>
</reference>
<comment type="caution">
    <text evidence="2">The sequence shown here is derived from an EMBL/GenBank/DDBJ whole genome shotgun (WGS) entry which is preliminary data.</text>
</comment>
<feature type="transmembrane region" description="Helical" evidence="1">
    <location>
        <begin position="126"/>
        <end position="148"/>
    </location>
</feature>
<evidence type="ECO:0000313" key="2">
    <source>
        <dbReference type="EMBL" id="MFC7386696.1"/>
    </source>
</evidence>
<sequence length="157" mass="16791">MNAGDDQGAGTHTGSETDMSAGEALAQIGRVRRSVGRSAAAMGWLYLVWGVAALLYWPAMFFASSPIPRIAGIAWLAMTALSFVYAYSLGVYGHSRLHSRVALVWVAVMVGVALFGYYVMPERPSGWWVAAGLAAAVAAAVPVLYAAWRLRPWDGAR</sequence>